<evidence type="ECO:0000313" key="3">
    <source>
        <dbReference type="EMBL" id="BDR53094.1"/>
    </source>
</evidence>
<dbReference type="Proteomes" id="UP001321766">
    <property type="component" value="Chromosome"/>
</dbReference>
<reference evidence="3 4" key="1">
    <citation type="journal article" date="2023" name="Microbiol. Spectr.">
        <title>Symbiosis of Carpenter Bees with Uncharacterized Lactic Acid Bacteria Showing NAD Auxotrophy.</title>
        <authorList>
            <person name="Kawasaki S."/>
            <person name="Ozawa K."/>
            <person name="Mori T."/>
            <person name="Yamamoto A."/>
            <person name="Ito M."/>
            <person name="Ohkuma M."/>
            <person name="Sakamoto M."/>
            <person name="Matsutani M."/>
        </authorList>
    </citation>
    <scope>NUCLEOTIDE SEQUENCE [LARGE SCALE GENOMIC DNA]</scope>
    <source>
        <strain evidence="3 4">Kim37-2</strain>
    </source>
</reference>
<dbReference type="CDD" id="cd04301">
    <property type="entry name" value="NAT_SF"/>
    <property type="match status" value="1"/>
</dbReference>
<feature type="domain" description="N-acetyltransferase" evidence="2">
    <location>
        <begin position="57"/>
        <end position="199"/>
    </location>
</feature>
<accession>A0ABN6SC65</accession>
<dbReference type="SUPFAM" id="SSF55729">
    <property type="entry name" value="Acyl-CoA N-acyltransferases (Nat)"/>
    <property type="match status" value="1"/>
</dbReference>
<dbReference type="Gene3D" id="3.40.630.30">
    <property type="match status" value="1"/>
</dbReference>
<proteinExistence type="predicted"/>
<feature type="region of interest" description="Disordered" evidence="1">
    <location>
        <begin position="80"/>
        <end position="100"/>
    </location>
</feature>
<sequence length="199" mass="22106">MRLRPYRKHEDDERLLELAQSEAQGCAPFGRSSFDVHVFARQRLAQDLTRTAGSDAETIMVAIADNNSELLKLTNATTLSPDAHAESPNTESHYPGPSAGSSINSRIVGFIALRIQEDRLSGRPIGYIQHLCIDSRFEHAYIHSALLAEAEIWAQRVGVFKLVLDVPASDERTISMYEHRGFTISTVSMELPCANPEVK</sequence>
<dbReference type="InterPro" id="IPR016181">
    <property type="entry name" value="Acyl_CoA_acyltransferase"/>
</dbReference>
<dbReference type="EMBL" id="AP026798">
    <property type="protein sequence ID" value="BDR53094.1"/>
    <property type="molecule type" value="Genomic_DNA"/>
</dbReference>
<dbReference type="InterPro" id="IPR000182">
    <property type="entry name" value="GNAT_dom"/>
</dbReference>
<organism evidence="3 4">
    <name type="scientific">Bombiscardovia nodaiensis</name>
    <dbReference type="NCBI Taxonomy" id="2932181"/>
    <lineage>
        <taxon>Bacteria</taxon>
        <taxon>Bacillati</taxon>
        <taxon>Actinomycetota</taxon>
        <taxon>Actinomycetes</taxon>
        <taxon>Bifidobacteriales</taxon>
        <taxon>Bifidobacteriaceae</taxon>
        <taxon>Bombiscardovia</taxon>
    </lineage>
</organism>
<evidence type="ECO:0000259" key="2">
    <source>
        <dbReference type="PROSITE" id="PS51186"/>
    </source>
</evidence>
<keyword evidence="4" id="KW-1185">Reference proteome</keyword>
<dbReference type="PROSITE" id="PS51186">
    <property type="entry name" value="GNAT"/>
    <property type="match status" value="1"/>
</dbReference>
<evidence type="ECO:0000256" key="1">
    <source>
        <dbReference type="SAM" id="MobiDB-lite"/>
    </source>
</evidence>
<dbReference type="Pfam" id="PF00583">
    <property type="entry name" value="Acetyltransf_1"/>
    <property type="match status" value="1"/>
</dbReference>
<name>A0ABN6SC65_9BIFI</name>
<protein>
    <recommendedName>
        <fullName evidence="2">N-acetyltransferase domain-containing protein</fullName>
    </recommendedName>
</protein>
<gene>
    <name evidence="3" type="ORF">KIM372_10010</name>
</gene>
<evidence type="ECO:0000313" key="4">
    <source>
        <dbReference type="Proteomes" id="UP001321766"/>
    </source>
</evidence>